<gene>
    <name evidence="4" type="ORF">EMWEY_00002210</name>
</gene>
<dbReference type="Pfam" id="PF13087">
    <property type="entry name" value="AAA_12"/>
    <property type="match status" value="1"/>
</dbReference>
<dbReference type="GO" id="GO:0003723">
    <property type="term" value="F:RNA binding"/>
    <property type="evidence" value="ECO:0007669"/>
    <property type="project" value="UniProtKB-UniRule"/>
</dbReference>
<dbReference type="CDD" id="cd18808">
    <property type="entry name" value="SF1_C_Upf1"/>
    <property type="match status" value="1"/>
</dbReference>
<evidence type="ECO:0000313" key="4">
    <source>
        <dbReference type="EMBL" id="CDJ58178.1"/>
    </source>
</evidence>
<dbReference type="InterPro" id="IPR041679">
    <property type="entry name" value="DNA2/NAM7-like_C"/>
</dbReference>
<dbReference type="SUPFAM" id="SSF52540">
    <property type="entry name" value="P-loop containing nucleoside triphosphate hydrolases"/>
    <property type="match status" value="1"/>
</dbReference>
<keyword evidence="4" id="KW-0067">ATP-binding</keyword>
<feature type="region of interest" description="Disordered" evidence="2">
    <location>
        <begin position="498"/>
        <end position="518"/>
    </location>
</feature>
<protein>
    <submittedName>
        <fullName evidence="4">ATP-dependent helicase, putative</fullName>
    </submittedName>
</protein>
<feature type="region of interest" description="Disordered" evidence="2">
    <location>
        <begin position="1"/>
        <end position="128"/>
    </location>
</feature>
<dbReference type="GO" id="GO:0043186">
    <property type="term" value="C:P granule"/>
    <property type="evidence" value="ECO:0007669"/>
    <property type="project" value="TreeGrafter"/>
</dbReference>
<organism evidence="4 5">
    <name type="scientific">Eimeria maxima</name>
    <name type="common">Coccidian parasite</name>
    <dbReference type="NCBI Taxonomy" id="5804"/>
    <lineage>
        <taxon>Eukaryota</taxon>
        <taxon>Sar</taxon>
        <taxon>Alveolata</taxon>
        <taxon>Apicomplexa</taxon>
        <taxon>Conoidasida</taxon>
        <taxon>Coccidia</taxon>
        <taxon>Eucoccidiorida</taxon>
        <taxon>Eimeriorina</taxon>
        <taxon>Eimeriidae</taxon>
        <taxon>Eimeria</taxon>
    </lineage>
</organism>
<dbReference type="AlphaFoldDB" id="U6M537"/>
<dbReference type="RefSeq" id="XP_013334824.1">
    <property type="nucleotide sequence ID" value="XM_013479370.1"/>
</dbReference>
<dbReference type="InterPro" id="IPR041677">
    <property type="entry name" value="DNA2/NAM7_AAA_11"/>
</dbReference>
<keyword evidence="4" id="KW-0378">Hydrolase</keyword>
<dbReference type="Pfam" id="PF13086">
    <property type="entry name" value="AAA_11"/>
    <property type="match status" value="2"/>
</dbReference>
<dbReference type="InterPro" id="IPR014720">
    <property type="entry name" value="dsRBD_dom"/>
</dbReference>
<reference evidence="4" key="2">
    <citation type="submission" date="2013-10" db="EMBL/GenBank/DDBJ databases">
        <authorList>
            <person name="Aslett M."/>
        </authorList>
    </citation>
    <scope>NUCLEOTIDE SEQUENCE [LARGE SCALE GENOMIC DNA]</scope>
    <source>
        <strain evidence="4">Weybridge</strain>
    </source>
</reference>
<feature type="region of interest" description="Disordered" evidence="2">
    <location>
        <begin position="320"/>
        <end position="342"/>
    </location>
</feature>
<dbReference type="PROSITE" id="PS50137">
    <property type="entry name" value="DS_RBD"/>
    <property type="match status" value="1"/>
</dbReference>
<feature type="domain" description="DRBM" evidence="3">
    <location>
        <begin position="190"/>
        <end position="221"/>
    </location>
</feature>
<sequence>MAKPVARWRRSGTRDNVGLSRGPDTSPPPGSSSPSDHQAPNMPRSFSSFRMQGVAPAANDSGAFPSREDGLQRAHCGAAPSGFSSQSPSSVGVPGETPRYTMGGSDGARGNFAPPVSPGPAGSDPQSATALLFGNRGLEAFNKLTLDDEYILHFYGVRQTFMKPAVQEHCERAPGGDSNGGFQHTVVWNVRGREFRASGVGRSKKDAKKEAVKVLLVQLGPVTPHEYEQVTRVIFNTLRGKLNAKQRAIPVSRMKHSFEWNFLLDGETTVVESTGNGSFPVEAEIAAMQDMYIKVQEVCAFYRSQLKDKGLMRRAALNAEASRNRKQQPQEHRSQITRPSQLSKHTAGEINMLHNTVTSQNQIKATETITEVPEGHRCALEWKWKSVEGRMHSHVIVAVGSTKAGARAQAAMQMMQAAGFIEHVEDKDRQAALMVVNQVESKKDPSVYVESACRLIAETRGAVWRIFLPVVWRAAMAEGNRSLVNSLIDQLKLQAAPRPATAEQARGEGQSSPESQETVKATYDAPKVMPPDLWEQLLDECTVLTNCEFGQHCTDDLLALEGLLEGLRGYLLVFATYKHDLDEDCEERMFLRSVQFREDDIVLLRPCDSQAFTEGESWQRCFVGVVTSVKGDFSESLNVNVRVATAEVKKYPEVFRGPVPQLSDTDPEQYNPLHQLDELADGDSCKKQRVQPSLLQQVSLQARRQTSFSSRSAADEGYDMLGDGFRLPTDLPLSEAQRQATISAMTNRLTLVQGPPGTGKTHVACAIIDAWQRINPTKKILAVADSNVAADNLMEGLSNRGIRSVRVGSGSESDLKEESIQDLARYRDLLRIRDKNSGEARSLRMLLVREAVRKYNVIIATCVGSGHEMFDDVTFERVIIDECAQSIEPSNLIPLGHGCRSVVLIGDHKQLPPTIVSREASDGGSDITSQKRHIDEFAWFLPAIEELLCLSVSLDDVDDRNRPPVAGFLWPSQHSRVCLIDISAGLANMEQSLGTSKYSLVEIDPILAILRSVLQCGTIRPSEIGILTPYDAQKARIRFALNDSFDKALCYQIDVDSVDGFQGKEKDLIIFSAVRSNPRGEIGFLKDARRLNVMLTRARRGLLVVGDQLSLWADTVNWRPWISWVGSQRSIVPISRLNDYLEMPNYNYNPVGSGTARIGVNVAGTGGVTATNTGGGAIKTGYMPQGFQADFGGGGVGARGEGGREAPPEPMHPAYPRCRLGAGSGPHGYHELRSCDSS</sequence>
<dbReference type="GO" id="GO:0004386">
    <property type="term" value="F:helicase activity"/>
    <property type="evidence" value="ECO:0007669"/>
    <property type="project" value="UniProtKB-KW"/>
</dbReference>
<dbReference type="Proteomes" id="UP000030763">
    <property type="component" value="Unassembled WGS sequence"/>
</dbReference>
<dbReference type="InterPro" id="IPR047187">
    <property type="entry name" value="SF1_C_Upf1"/>
</dbReference>
<keyword evidence="4" id="KW-0347">Helicase</keyword>
<dbReference type="InterPro" id="IPR045055">
    <property type="entry name" value="DNA2/NAM7-like"/>
</dbReference>
<feature type="compositionally biased region" description="Polar residues" evidence="2">
    <location>
        <begin position="509"/>
        <end position="518"/>
    </location>
</feature>
<keyword evidence="4" id="KW-0547">Nucleotide-binding</keyword>
<accession>U6M537</accession>
<dbReference type="GeneID" id="25334207"/>
<keyword evidence="5" id="KW-1185">Reference proteome</keyword>
<evidence type="ECO:0000259" key="3">
    <source>
        <dbReference type="PROSITE" id="PS50137"/>
    </source>
</evidence>
<dbReference type="GO" id="GO:0035194">
    <property type="term" value="P:regulatory ncRNA-mediated post-transcriptional gene silencing"/>
    <property type="evidence" value="ECO:0007669"/>
    <property type="project" value="TreeGrafter"/>
</dbReference>
<evidence type="ECO:0000313" key="5">
    <source>
        <dbReference type="Proteomes" id="UP000030763"/>
    </source>
</evidence>
<evidence type="ECO:0000256" key="2">
    <source>
        <dbReference type="SAM" id="MobiDB-lite"/>
    </source>
</evidence>
<dbReference type="OrthoDB" id="6513042at2759"/>
<dbReference type="Gene3D" id="3.40.50.300">
    <property type="entry name" value="P-loop containing nucleotide triphosphate hydrolases"/>
    <property type="match status" value="2"/>
</dbReference>
<feature type="compositionally biased region" description="Basic residues" evidence="2">
    <location>
        <begin position="1"/>
        <end position="11"/>
    </location>
</feature>
<name>U6M537_EIMMA</name>
<dbReference type="EMBL" id="HG719518">
    <property type="protein sequence ID" value="CDJ58178.1"/>
    <property type="molecule type" value="Genomic_DNA"/>
</dbReference>
<feature type="compositionally biased region" description="Low complexity" evidence="2">
    <location>
        <begin position="80"/>
        <end position="95"/>
    </location>
</feature>
<reference evidence="4" key="1">
    <citation type="submission" date="2013-10" db="EMBL/GenBank/DDBJ databases">
        <title>Genomic analysis of the causative agents of coccidiosis in chickens.</title>
        <authorList>
            <person name="Reid A.J."/>
            <person name="Blake D."/>
            <person name="Billington K."/>
            <person name="Browne H."/>
            <person name="Dunn M."/>
            <person name="Hung S."/>
            <person name="Kawahara F."/>
            <person name="Miranda-Saavedra D."/>
            <person name="Mourier T."/>
            <person name="Nagra H."/>
            <person name="Otto T.D."/>
            <person name="Rawlings N."/>
            <person name="Sanchez A."/>
            <person name="Sanders M."/>
            <person name="Subramaniam C."/>
            <person name="Tay Y."/>
            <person name="Dear P."/>
            <person name="Doerig C."/>
            <person name="Gruber A."/>
            <person name="Parkinson J."/>
            <person name="Shirley M."/>
            <person name="Wan K.L."/>
            <person name="Berriman M."/>
            <person name="Tomley F."/>
            <person name="Pain A."/>
        </authorList>
    </citation>
    <scope>NUCLEOTIDE SEQUENCE [LARGE SCALE GENOMIC DNA]</scope>
    <source>
        <strain evidence="4">Weybridge</strain>
    </source>
</reference>
<dbReference type="SUPFAM" id="SSF54768">
    <property type="entry name" value="dsRNA-binding domain-like"/>
    <property type="match status" value="1"/>
</dbReference>
<dbReference type="PANTHER" id="PTHR10887:SF322">
    <property type="entry name" value="HELICASE MOV-10"/>
    <property type="match status" value="1"/>
</dbReference>
<proteinExistence type="predicted"/>
<dbReference type="VEuPathDB" id="ToxoDB:EMWEY_00002210"/>
<keyword evidence="1" id="KW-0694">RNA-binding</keyword>
<dbReference type="GO" id="GO:0005829">
    <property type="term" value="C:cytosol"/>
    <property type="evidence" value="ECO:0007669"/>
    <property type="project" value="TreeGrafter"/>
</dbReference>
<evidence type="ECO:0000256" key="1">
    <source>
        <dbReference type="PROSITE-ProRule" id="PRU00266"/>
    </source>
</evidence>
<dbReference type="InterPro" id="IPR027417">
    <property type="entry name" value="P-loop_NTPase"/>
</dbReference>
<dbReference type="OMA" id="RDPRRMN"/>
<dbReference type="PANTHER" id="PTHR10887">
    <property type="entry name" value="DNA2/NAM7 HELICASE FAMILY"/>
    <property type="match status" value="1"/>
</dbReference>